<evidence type="ECO:0000256" key="1">
    <source>
        <dbReference type="SAM" id="Coils"/>
    </source>
</evidence>
<evidence type="ECO:0000313" key="2">
    <source>
        <dbReference type="EMBL" id="KAF9061401.1"/>
    </source>
</evidence>
<keyword evidence="1" id="KW-0175">Coiled coil</keyword>
<dbReference type="EMBL" id="JADNRY010000203">
    <property type="protein sequence ID" value="KAF9061401.1"/>
    <property type="molecule type" value="Genomic_DNA"/>
</dbReference>
<comment type="caution">
    <text evidence="2">The sequence shown here is derived from an EMBL/GenBank/DDBJ whole genome shotgun (WGS) entry which is preliminary data.</text>
</comment>
<dbReference type="Proteomes" id="UP000772434">
    <property type="component" value="Unassembled WGS sequence"/>
</dbReference>
<feature type="coiled-coil region" evidence="1">
    <location>
        <begin position="2"/>
        <end position="51"/>
    </location>
</feature>
<sequence length="244" mass="28241">MLTDTQKRLSSAEKKLTKLKKMMHDSLVDRLERLEDKLKKLEEELRRVDIGYRYAVFANLLQSLNDVIFTPAPFDDEDSEESLEKQELINELRDRDKDYITNILSWRPSGDQNLGLKAKALSYLTPKQINLAHFLINSNVRDIYLEDCNLDHDLDRHLWPSQTFAKAVIDEVFENGLVSKFSTLSKSDFYDAIEHAPPPIQKPESNSVQPFFIEEDTDDFRDGIKAKIEKVKRRLAELAVGIAE</sequence>
<reference evidence="2" key="1">
    <citation type="submission" date="2020-11" db="EMBL/GenBank/DDBJ databases">
        <authorList>
            <consortium name="DOE Joint Genome Institute"/>
            <person name="Ahrendt S."/>
            <person name="Riley R."/>
            <person name="Andreopoulos W."/>
            <person name="Labutti K."/>
            <person name="Pangilinan J."/>
            <person name="Ruiz-Duenas F.J."/>
            <person name="Barrasa J.M."/>
            <person name="Sanchez-Garcia M."/>
            <person name="Camarero S."/>
            <person name="Miyauchi S."/>
            <person name="Serrano A."/>
            <person name="Linde D."/>
            <person name="Babiker R."/>
            <person name="Drula E."/>
            <person name="Ayuso-Fernandez I."/>
            <person name="Pacheco R."/>
            <person name="Padilla G."/>
            <person name="Ferreira P."/>
            <person name="Barriuso J."/>
            <person name="Kellner H."/>
            <person name="Castanera R."/>
            <person name="Alfaro M."/>
            <person name="Ramirez L."/>
            <person name="Pisabarro A.G."/>
            <person name="Kuo A."/>
            <person name="Tritt A."/>
            <person name="Lipzen A."/>
            <person name="He G."/>
            <person name="Yan M."/>
            <person name="Ng V."/>
            <person name="Cullen D."/>
            <person name="Martin F."/>
            <person name="Rosso M.-N."/>
            <person name="Henrissat B."/>
            <person name="Hibbett D."/>
            <person name="Martinez A.T."/>
            <person name="Grigoriev I.V."/>
        </authorList>
    </citation>
    <scope>NUCLEOTIDE SEQUENCE</scope>
    <source>
        <strain evidence="2">AH 40177</strain>
    </source>
</reference>
<evidence type="ECO:0000313" key="3">
    <source>
        <dbReference type="Proteomes" id="UP000772434"/>
    </source>
</evidence>
<organism evidence="2 3">
    <name type="scientific">Rhodocollybia butyracea</name>
    <dbReference type="NCBI Taxonomy" id="206335"/>
    <lineage>
        <taxon>Eukaryota</taxon>
        <taxon>Fungi</taxon>
        <taxon>Dikarya</taxon>
        <taxon>Basidiomycota</taxon>
        <taxon>Agaricomycotina</taxon>
        <taxon>Agaricomycetes</taxon>
        <taxon>Agaricomycetidae</taxon>
        <taxon>Agaricales</taxon>
        <taxon>Marasmiineae</taxon>
        <taxon>Omphalotaceae</taxon>
        <taxon>Rhodocollybia</taxon>
    </lineage>
</organism>
<name>A0A9P5PAK2_9AGAR</name>
<proteinExistence type="predicted"/>
<gene>
    <name evidence="2" type="ORF">BDP27DRAFT_1338158</name>
</gene>
<dbReference type="AlphaFoldDB" id="A0A9P5PAK2"/>
<keyword evidence="3" id="KW-1185">Reference proteome</keyword>
<protein>
    <submittedName>
        <fullName evidence="2">Uncharacterized protein</fullName>
    </submittedName>
</protein>
<accession>A0A9P5PAK2</accession>